<feature type="signal peptide" evidence="3">
    <location>
        <begin position="1"/>
        <end position="22"/>
    </location>
</feature>
<keyword evidence="6" id="KW-1185">Reference proteome</keyword>
<dbReference type="SUPFAM" id="SSF53850">
    <property type="entry name" value="Periplasmic binding protein-like II"/>
    <property type="match status" value="1"/>
</dbReference>
<evidence type="ECO:0000313" key="6">
    <source>
        <dbReference type="Proteomes" id="UP000217771"/>
    </source>
</evidence>
<evidence type="ECO:0000256" key="1">
    <source>
        <dbReference type="ARBA" id="ARBA00010333"/>
    </source>
</evidence>
<evidence type="ECO:0000259" key="4">
    <source>
        <dbReference type="SMART" id="SM00062"/>
    </source>
</evidence>
<evidence type="ECO:0000256" key="3">
    <source>
        <dbReference type="SAM" id="SignalP"/>
    </source>
</evidence>
<dbReference type="Gene3D" id="3.40.190.10">
    <property type="entry name" value="Periplasmic binding protein-like II"/>
    <property type="match status" value="2"/>
</dbReference>
<dbReference type="OrthoDB" id="6301342at2"/>
<sequence length="268" mass="30498">MRWRRGGFWATLCLMAWATSFAGEEQAEEKRVRIATLYDYPPYGFYVEGQGSPISEVVVPPGSNTSGFRGYSWDIVRESFHSQGYTVELVITHWARAIANVKQGNADLLYPTGINRERQAYFSYSESPVNDAAFLVYVNRATDIEWRGLASLEGKTIGMVRDYNLGDEWNGYEGISKYPLNSIEQGFRMLQRERLDGFAGYETIWDKVLQQMGLQGQFDKLPEFGASREYVAGLKSNPGTEQRLRDFDAGLQAIKASGEYQRIVEAWR</sequence>
<organism evidence="5 6">
    <name type="scientific">Halomonas salipaludis</name>
    <dbReference type="NCBI Taxonomy" id="2032625"/>
    <lineage>
        <taxon>Bacteria</taxon>
        <taxon>Pseudomonadati</taxon>
        <taxon>Pseudomonadota</taxon>
        <taxon>Gammaproteobacteria</taxon>
        <taxon>Oceanospirillales</taxon>
        <taxon>Halomonadaceae</taxon>
        <taxon>Halomonas</taxon>
    </lineage>
</organism>
<protein>
    <submittedName>
        <fullName evidence="5">Amino acid ABC transporter substrate-binding protein</fullName>
    </submittedName>
</protein>
<comment type="caution">
    <text evidence="5">The sequence shown here is derived from an EMBL/GenBank/DDBJ whole genome shotgun (WGS) entry which is preliminary data.</text>
</comment>
<dbReference type="RefSeq" id="WP_095623410.1">
    <property type="nucleotide sequence ID" value="NZ_NSKB01000014.1"/>
</dbReference>
<dbReference type="PANTHER" id="PTHR35936:SF25">
    <property type="entry name" value="ABC TRANSPORTER SUBSTRATE-BINDING PROTEIN"/>
    <property type="match status" value="1"/>
</dbReference>
<feature type="domain" description="Solute-binding protein family 3/N-terminal" evidence="4">
    <location>
        <begin position="31"/>
        <end position="268"/>
    </location>
</feature>
<dbReference type="SMART" id="SM00062">
    <property type="entry name" value="PBPb"/>
    <property type="match status" value="1"/>
</dbReference>
<dbReference type="InterPro" id="IPR001638">
    <property type="entry name" value="Solute-binding_3/MltF_N"/>
</dbReference>
<evidence type="ECO:0000313" key="5">
    <source>
        <dbReference type="EMBL" id="PAU74187.1"/>
    </source>
</evidence>
<dbReference type="EMBL" id="NSKB01000014">
    <property type="protein sequence ID" value="PAU74187.1"/>
    <property type="molecule type" value="Genomic_DNA"/>
</dbReference>
<comment type="similarity">
    <text evidence="1">Belongs to the bacterial solute-binding protein 3 family.</text>
</comment>
<feature type="chain" id="PRO_5013262777" evidence="3">
    <location>
        <begin position="23"/>
        <end position="268"/>
    </location>
</feature>
<dbReference type="Proteomes" id="UP000217771">
    <property type="component" value="Unassembled WGS sequence"/>
</dbReference>
<dbReference type="PANTHER" id="PTHR35936">
    <property type="entry name" value="MEMBRANE-BOUND LYTIC MUREIN TRANSGLYCOSYLASE F"/>
    <property type="match status" value="1"/>
</dbReference>
<reference evidence="5 6" key="1">
    <citation type="submission" date="2017-08" db="EMBL/GenBank/DDBJ databases">
        <title>Halomonas alkalisoli sp. nov., isolated from saline alkaline soil.</title>
        <authorList>
            <person name="Wang D."/>
            <person name="Zhang G."/>
        </authorList>
    </citation>
    <scope>NUCLEOTIDE SEQUENCE [LARGE SCALE GENOMIC DNA]</scope>
    <source>
        <strain evidence="5 6">WRN001</strain>
    </source>
</reference>
<dbReference type="Pfam" id="PF00497">
    <property type="entry name" value="SBP_bac_3"/>
    <property type="match status" value="1"/>
</dbReference>
<gene>
    <name evidence="5" type="ORF">CK498_24200</name>
</gene>
<name>A0A2A2EPA6_9GAMM</name>
<dbReference type="AlphaFoldDB" id="A0A2A2EPA6"/>
<keyword evidence="2 3" id="KW-0732">Signal</keyword>
<evidence type="ECO:0000256" key="2">
    <source>
        <dbReference type="ARBA" id="ARBA00022729"/>
    </source>
</evidence>
<accession>A0A2A2EPA6</accession>
<proteinExistence type="inferred from homology"/>